<protein>
    <recommendedName>
        <fullName evidence="2">Protochlamydia outer membrane protein domain-containing protein</fullName>
    </recommendedName>
</protein>
<name>A0A0B8T4S4_9SPHI</name>
<evidence type="ECO:0000313" key="3">
    <source>
        <dbReference type="EMBL" id="KGE15183.1"/>
    </source>
</evidence>
<evidence type="ECO:0000259" key="2">
    <source>
        <dbReference type="Pfam" id="PF17251"/>
    </source>
</evidence>
<organism evidence="3 4">
    <name type="scientific">Sphingobacterium deserti</name>
    <dbReference type="NCBI Taxonomy" id="1229276"/>
    <lineage>
        <taxon>Bacteria</taxon>
        <taxon>Pseudomonadati</taxon>
        <taxon>Bacteroidota</taxon>
        <taxon>Sphingobacteriia</taxon>
        <taxon>Sphingobacteriales</taxon>
        <taxon>Sphingobacteriaceae</taxon>
        <taxon>Sphingobacterium</taxon>
    </lineage>
</organism>
<proteinExistence type="predicted"/>
<keyword evidence="4" id="KW-1185">Reference proteome</keyword>
<accession>A0A0B8T4S4</accession>
<evidence type="ECO:0000313" key="4">
    <source>
        <dbReference type="Proteomes" id="UP000031802"/>
    </source>
</evidence>
<feature type="chain" id="PRO_5002124131" description="Protochlamydia outer membrane protein domain-containing protein" evidence="1">
    <location>
        <begin position="22"/>
        <end position="292"/>
    </location>
</feature>
<comment type="caution">
    <text evidence="3">The sequence shown here is derived from an EMBL/GenBank/DDBJ whole genome shotgun (WGS) entry which is preliminary data.</text>
</comment>
<dbReference type="Proteomes" id="UP000031802">
    <property type="component" value="Unassembled WGS sequence"/>
</dbReference>
<dbReference type="AlphaFoldDB" id="A0A0B8T4S4"/>
<dbReference type="eggNOG" id="ENOG5030QFQ">
    <property type="taxonomic scope" value="Bacteria"/>
</dbReference>
<dbReference type="Gene3D" id="2.40.128.90">
    <property type="entry name" value="OMPT-like"/>
    <property type="match status" value="1"/>
</dbReference>
<dbReference type="InterPro" id="IPR035163">
    <property type="entry name" value="Pom"/>
</dbReference>
<feature type="domain" description="Protochlamydia outer membrane protein" evidence="2">
    <location>
        <begin position="37"/>
        <end position="232"/>
    </location>
</feature>
<dbReference type="RefSeq" id="WP_037496229.1">
    <property type="nucleotide sequence ID" value="NZ_JJMU01000015.1"/>
</dbReference>
<dbReference type="EMBL" id="JJMU01000015">
    <property type="protein sequence ID" value="KGE15183.1"/>
    <property type="molecule type" value="Genomic_DNA"/>
</dbReference>
<reference evidence="3 4" key="2">
    <citation type="journal article" date="2015" name="PLoS ONE">
        <title>Whole-Genome Optical Mapping and Finished Genome Sequence of Sphingobacterium deserti sp. nov., a New Species Isolated from the Western Desert of China.</title>
        <authorList>
            <person name="Teng C."/>
            <person name="Zhou Z."/>
            <person name="Molnar I."/>
            <person name="Li X."/>
            <person name="Tang R."/>
            <person name="Chen M."/>
            <person name="Wang L."/>
            <person name="Su S."/>
            <person name="Zhang W."/>
            <person name="Lin M."/>
        </authorList>
    </citation>
    <scope>NUCLEOTIDE SEQUENCE [LARGE SCALE GENOMIC DNA]</scope>
    <source>
        <strain evidence="4">ACCC05744</strain>
    </source>
</reference>
<dbReference type="Pfam" id="PF17251">
    <property type="entry name" value="Pom"/>
    <property type="match status" value="1"/>
</dbReference>
<dbReference type="OrthoDB" id="5566985at2"/>
<evidence type="ECO:0000256" key="1">
    <source>
        <dbReference type="SAM" id="SignalP"/>
    </source>
</evidence>
<dbReference type="InterPro" id="IPR053724">
    <property type="entry name" value="OMP_A26_sf"/>
</dbReference>
<sequence>MTKLIKLLLSILCLNALHALAQEATQINIASSISKHNFSWSIAGNAEGRNPNVLSELKYQDIISLGFKVNGKYAILPRTSVILSIENAQTISGSGTDIDYLEDNRTSPTYVLDFNSSKGGMQQLQAGLAYTLYRHPLFALDVSASYLNTSQSFSMTSPSVENLDTWYTTRQQGVQFGSSLHANLGKKTLATAVLSYSLLDYTGIGNWNLIPTFEQPISFIQESNGAHYGASLGVIRQISSLLSLSIAGGYVKQQVNTGLDRTFLRNGIRQVTRFNGARNSFWQITTGICSSF</sequence>
<dbReference type="PATRIC" id="fig|1229276.3.peg.1081"/>
<keyword evidence="1" id="KW-0732">Signal</keyword>
<reference evidence="4" key="1">
    <citation type="submission" date="2014-04" db="EMBL/GenBank/DDBJ databases">
        <title>Whole-Genome optical mapping and complete genome sequence of Sphingobacterium deserti sp. nov., a new spaces isolated from desert in the west of China.</title>
        <authorList>
            <person name="Teng C."/>
            <person name="Zhou Z."/>
            <person name="Li X."/>
            <person name="Chen M."/>
            <person name="Lin M."/>
            <person name="Wang L."/>
            <person name="Su S."/>
            <person name="Zhang C."/>
            <person name="Zhang W."/>
        </authorList>
    </citation>
    <scope>NUCLEOTIDE SEQUENCE [LARGE SCALE GENOMIC DNA]</scope>
    <source>
        <strain evidence="4">ACCC05744</strain>
    </source>
</reference>
<gene>
    <name evidence="3" type="ORF">DI53_1048</name>
</gene>
<feature type="signal peptide" evidence="1">
    <location>
        <begin position="1"/>
        <end position="21"/>
    </location>
</feature>